<name>A0A6A6BG49_9PEZI</name>
<sequence length="199" mass="22427">MATVKPTPPNPENLANIFGELYTTWAIDSDDRSIPAALKRLFGRSRAFWMDPVLRRFRWTLLTGLNMPRDPDHPLDPAIRLPGVHAALQARADMRYVPERTKLVHTADEVNFLSLSPVELALEASLVHQLRCYNVQNTPSSQLDLGIHHTGTRYRLAPNAVDVNHFESEALIGDNRLLPQRLMYFVVTTAAHTPAIMEA</sequence>
<accession>A0A6A6BG49</accession>
<evidence type="ECO:0000313" key="1">
    <source>
        <dbReference type="EMBL" id="KAF2143132.1"/>
    </source>
</evidence>
<reference evidence="1" key="1">
    <citation type="journal article" date="2020" name="Stud. Mycol.">
        <title>101 Dothideomycetes genomes: a test case for predicting lifestyles and emergence of pathogens.</title>
        <authorList>
            <person name="Haridas S."/>
            <person name="Albert R."/>
            <person name="Binder M."/>
            <person name="Bloem J."/>
            <person name="Labutti K."/>
            <person name="Salamov A."/>
            <person name="Andreopoulos B."/>
            <person name="Baker S."/>
            <person name="Barry K."/>
            <person name="Bills G."/>
            <person name="Bluhm B."/>
            <person name="Cannon C."/>
            <person name="Castanera R."/>
            <person name="Culley D."/>
            <person name="Daum C."/>
            <person name="Ezra D."/>
            <person name="Gonzalez J."/>
            <person name="Henrissat B."/>
            <person name="Kuo A."/>
            <person name="Liang C."/>
            <person name="Lipzen A."/>
            <person name="Lutzoni F."/>
            <person name="Magnuson J."/>
            <person name="Mondo S."/>
            <person name="Nolan M."/>
            <person name="Ohm R."/>
            <person name="Pangilinan J."/>
            <person name="Park H.-J."/>
            <person name="Ramirez L."/>
            <person name="Alfaro M."/>
            <person name="Sun H."/>
            <person name="Tritt A."/>
            <person name="Yoshinaga Y."/>
            <person name="Zwiers L.-H."/>
            <person name="Turgeon B."/>
            <person name="Goodwin S."/>
            <person name="Spatafora J."/>
            <person name="Crous P."/>
            <person name="Grigoriev I."/>
        </authorList>
    </citation>
    <scope>NUCLEOTIDE SEQUENCE</scope>
    <source>
        <strain evidence="1">CBS 121167</strain>
    </source>
</reference>
<dbReference type="GeneID" id="54299460"/>
<dbReference type="AlphaFoldDB" id="A0A6A6BG49"/>
<protein>
    <submittedName>
        <fullName evidence="1">Uncharacterized protein</fullName>
    </submittedName>
</protein>
<dbReference type="Proteomes" id="UP000799438">
    <property type="component" value="Unassembled WGS sequence"/>
</dbReference>
<organism evidence="1 2">
    <name type="scientific">Aplosporella prunicola CBS 121167</name>
    <dbReference type="NCBI Taxonomy" id="1176127"/>
    <lineage>
        <taxon>Eukaryota</taxon>
        <taxon>Fungi</taxon>
        <taxon>Dikarya</taxon>
        <taxon>Ascomycota</taxon>
        <taxon>Pezizomycotina</taxon>
        <taxon>Dothideomycetes</taxon>
        <taxon>Dothideomycetes incertae sedis</taxon>
        <taxon>Botryosphaeriales</taxon>
        <taxon>Aplosporellaceae</taxon>
        <taxon>Aplosporella</taxon>
    </lineage>
</organism>
<dbReference type="EMBL" id="ML995482">
    <property type="protein sequence ID" value="KAF2143132.1"/>
    <property type="molecule type" value="Genomic_DNA"/>
</dbReference>
<evidence type="ECO:0000313" key="2">
    <source>
        <dbReference type="Proteomes" id="UP000799438"/>
    </source>
</evidence>
<keyword evidence="2" id="KW-1185">Reference proteome</keyword>
<dbReference type="RefSeq" id="XP_033398844.1">
    <property type="nucleotide sequence ID" value="XM_033541963.1"/>
</dbReference>
<proteinExistence type="predicted"/>
<gene>
    <name evidence="1" type="ORF">K452DRAFT_296922</name>
</gene>